<sequence length="176" mass="19422">MNEVVVGGEIFNDGDTRLAYACTEACMEASWIKKRADSRGRSRPGRLGSPGERGRRTRRRGREGRPFRRRAIDRYAYLPAAAAEHPPSARLSARRSPQPGQFSPLHGDRLARRLRGRPRGRLFAHRGRLGRGRSARDTPAECPLSARACALSHPPRRPPSRSAINNSGYAAGAYVG</sequence>
<evidence type="ECO:0000313" key="3">
    <source>
        <dbReference type="Proteomes" id="UP000837857"/>
    </source>
</evidence>
<evidence type="ECO:0000313" key="2">
    <source>
        <dbReference type="EMBL" id="CAH2075485.1"/>
    </source>
</evidence>
<dbReference type="EMBL" id="OW152820">
    <property type="protein sequence ID" value="CAH2075485.1"/>
    <property type="molecule type" value="Genomic_DNA"/>
</dbReference>
<feature type="region of interest" description="Disordered" evidence="1">
    <location>
        <begin position="83"/>
        <end position="176"/>
    </location>
</feature>
<feature type="region of interest" description="Disordered" evidence="1">
    <location>
        <begin position="35"/>
        <end position="71"/>
    </location>
</feature>
<protein>
    <submittedName>
        <fullName evidence="2">Uncharacterized protein</fullName>
    </submittedName>
</protein>
<proteinExistence type="predicted"/>
<feature type="non-terminal residue" evidence="2">
    <location>
        <position position="176"/>
    </location>
</feature>
<dbReference type="Proteomes" id="UP000837857">
    <property type="component" value="Chromosome 8"/>
</dbReference>
<evidence type="ECO:0000256" key="1">
    <source>
        <dbReference type="SAM" id="MobiDB-lite"/>
    </source>
</evidence>
<reference evidence="2" key="1">
    <citation type="submission" date="2022-03" db="EMBL/GenBank/DDBJ databases">
        <authorList>
            <person name="Martin H S."/>
        </authorList>
    </citation>
    <scope>NUCLEOTIDE SEQUENCE</scope>
</reference>
<feature type="compositionally biased region" description="Basic residues" evidence="1">
    <location>
        <begin position="112"/>
        <end position="133"/>
    </location>
</feature>
<gene>
    <name evidence="2" type="ORF">IPOD504_LOCUS16836</name>
</gene>
<keyword evidence="3" id="KW-1185">Reference proteome</keyword>
<name>A0ABN8JBD0_9NEOP</name>
<accession>A0ABN8JBD0</accession>
<organism evidence="2 3">
    <name type="scientific">Iphiclides podalirius</name>
    <name type="common">scarce swallowtail</name>
    <dbReference type="NCBI Taxonomy" id="110791"/>
    <lineage>
        <taxon>Eukaryota</taxon>
        <taxon>Metazoa</taxon>
        <taxon>Ecdysozoa</taxon>
        <taxon>Arthropoda</taxon>
        <taxon>Hexapoda</taxon>
        <taxon>Insecta</taxon>
        <taxon>Pterygota</taxon>
        <taxon>Neoptera</taxon>
        <taxon>Endopterygota</taxon>
        <taxon>Lepidoptera</taxon>
        <taxon>Glossata</taxon>
        <taxon>Ditrysia</taxon>
        <taxon>Papilionoidea</taxon>
        <taxon>Papilionidae</taxon>
        <taxon>Papilioninae</taxon>
        <taxon>Iphiclides</taxon>
    </lineage>
</organism>